<feature type="domain" description="HAMP" evidence="8">
    <location>
        <begin position="209"/>
        <end position="262"/>
    </location>
</feature>
<gene>
    <name evidence="9" type="ORF">LHA26_10165</name>
</gene>
<dbReference type="Pfam" id="PF00015">
    <property type="entry name" value="MCPsignal"/>
    <property type="match status" value="1"/>
</dbReference>
<dbReference type="CDD" id="cd19411">
    <property type="entry name" value="MCP2201-like_sensor"/>
    <property type="match status" value="1"/>
</dbReference>
<dbReference type="PANTHER" id="PTHR43531:SF11">
    <property type="entry name" value="METHYL-ACCEPTING CHEMOTAXIS PROTEIN 3"/>
    <property type="match status" value="1"/>
</dbReference>
<feature type="domain" description="T-SNARE coiled-coil homology" evidence="7">
    <location>
        <begin position="482"/>
        <end position="544"/>
    </location>
</feature>
<dbReference type="InterPro" id="IPR024478">
    <property type="entry name" value="HlyB_4HB_MCP"/>
</dbReference>
<dbReference type="PROSITE" id="PS50111">
    <property type="entry name" value="CHEMOTAXIS_TRANSDUC_2"/>
    <property type="match status" value="1"/>
</dbReference>
<keyword evidence="1" id="KW-0145">Chemotaxis</keyword>
<evidence type="ECO:0000256" key="1">
    <source>
        <dbReference type="ARBA" id="ARBA00022500"/>
    </source>
</evidence>
<evidence type="ECO:0000256" key="5">
    <source>
        <dbReference type="SAM" id="Phobius"/>
    </source>
</evidence>
<dbReference type="InterPro" id="IPR004089">
    <property type="entry name" value="MCPsignal_dom"/>
</dbReference>
<dbReference type="InterPro" id="IPR000727">
    <property type="entry name" value="T_SNARE_dom"/>
</dbReference>
<feature type="transmembrane region" description="Helical" evidence="5">
    <location>
        <begin position="6"/>
        <end position="30"/>
    </location>
</feature>
<comment type="similarity">
    <text evidence="2">Belongs to the methyl-accepting chemotaxis (MCP) protein family.</text>
</comment>
<evidence type="ECO:0000259" key="8">
    <source>
        <dbReference type="PROSITE" id="PS50885"/>
    </source>
</evidence>
<feature type="region of interest" description="Disordered" evidence="4">
    <location>
        <begin position="581"/>
        <end position="603"/>
    </location>
</feature>
<keyword evidence="3" id="KW-0807">Transducer</keyword>
<dbReference type="SUPFAM" id="SSF158472">
    <property type="entry name" value="HAMP domain-like"/>
    <property type="match status" value="1"/>
</dbReference>
<dbReference type="InterPro" id="IPR004090">
    <property type="entry name" value="Chemotax_Me-accpt_rcpt"/>
</dbReference>
<evidence type="ECO:0000256" key="2">
    <source>
        <dbReference type="ARBA" id="ARBA00029447"/>
    </source>
</evidence>
<evidence type="ECO:0000313" key="9">
    <source>
        <dbReference type="EMBL" id="USI71691.1"/>
    </source>
</evidence>
<dbReference type="Gene3D" id="6.10.340.10">
    <property type="match status" value="1"/>
</dbReference>
<dbReference type="InterPro" id="IPR003660">
    <property type="entry name" value="HAMP_dom"/>
</dbReference>
<dbReference type="Pfam" id="PF00672">
    <property type="entry name" value="HAMP"/>
    <property type="match status" value="1"/>
</dbReference>
<keyword evidence="5" id="KW-1133">Transmembrane helix</keyword>
<dbReference type="PROSITE" id="PS50192">
    <property type="entry name" value="T_SNARE"/>
    <property type="match status" value="1"/>
</dbReference>
<sequence length="621" mass="64790">MGNLAIGKKLLVCFGALLLAFIGVGGLAIFNLGTLAESTRDVGVERRAKLEAAAIMNTAASDLRVAEAYAILATDPAHNAEAEALMNRQWSVLNAKIAWFQPRTKLPETRALLDRITAAADAYRDASNRMLAFARVDKNNEALALFRGDRARFDAMSDTIDVFQTQQSKVMDKRVAAAEDSYRLARAVIIVAIVAVVGLCIAMLWVLARGIATPVAQVTVALGALARGDRSARVETGGRRDEIGQLGGALEGLRAQLSAADEAKEAQARLIVSSIGDGLDALARGDLTYRVEAELSGPFAKLKTDFNAALDSLGQAMGAFSEAANAINSGSAEIRQASEDLSNRTEQQAASLEETSAALAQVTATVRRAAEDALRANQAVQGARSEAEHSGDIVRRAVEAMSGIERSSKEISDIISVIDGIAFQTNLLALNAGVEAARAGDAGKGFAVVASEVRALAQRSAEAAKDIKGRIEASTEQVGAGVELVTETGRALDRIVSSVGEISGLMQEIADSSEKQSAGLTQVNAAVSEMDSMTQQNAAMAEEATAAARSLAGQSGQLAAEVGNFTLGDGATGTIVPLPTRRRAAPARAARPPQPRPAVARAAPAAAAAATAMLEDDWTEF</sequence>
<dbReference type="PROSITE" id="PS50885">
    <property type="entry name" value="HAMP"/>
    <property type="match status" value="2"/>
</dbReference>
<dbReference type="EMBL" id="CP084930">
    <property type="protein sequence ID" value="USI71691.1"/>
    <property type="molecule type" value="Genomic_DNA"/>
</dbReference>
<feature type="transmembrane region" description="Helical" evidence="5">
    <location>
        <begin position="184"/>
        <end position="208"/>
    </location>
</feature>
<keyword evidence="10" id="KW-1185">Reference proteome</keyword>
<evidence type="ECO:0000256" key="3">
    <source>
        <dbReference type="PROSITE-ProRule" id="PRU00284"/>
    </source>
</evidence>
<dbReference type="Proteomes" id="UP001056937">
    <property type="component" value="Chromosome 1"/>
</dbReference>
<evidence type="ECO:0000259" key="7">
    <source>
        <dbReference type="PROSITE" id="PS50192"/>
    </source>
</evidence>
<organism evidence="9 10">
    <name type="scientific">Sphingomonas morindae</name>
    <dbReference type="NCBI Taxonomy" id="1541170"/>
    <lineage>
        <taxon>Bacteria</taxon>
        <taxon>Pseudomonadati</taxon>
        <taxon>Pseudomonadota</taxon>
        <taxon>Alphaproteobacteria</taxon>
        <taxon>Sphingomonadales</taxon>
        <taxon>Sphingomonadaceae</taxon>
        <taxon>Sphingomonas</taxon>
    </lineage>
</organism>
<proteinExistence type="inferred from homology"/>
<name>A0ABY4X465_9SPHN</name>
<accession>A0ABY4X465</accession>
<dbReference type="SMART" id="SM00283">
    <property type="entry name" value="MA"/>
    <property type="match status" value="1"/>
</dbReference>
<keyword evidence="5" id="KW-0472">Membrane</keyword>
<dbReference type="PRINTS" id="PR00260">
    <property type="entry name" value="CHEMTRNSDUCR"/>
</dbReference>
<dbReference type="SMART" id="SM00304">
    <property type="entry name" value="HAMP"/>
    <property type="match status" value="2"/>
</dbReference>
<feature type="compositionally biased region" description="Low complexity" evidence="4">
    <location>
        <begin position="586"/>
        <end position="603"/>
    </location>
</feature>
<dbReference type="Gene3D" id="1.10.287.950">
    <property type="entry name" value="Methyl-accepting chemotaxis protein"/>
    <property type="match status" value="1"/>
</dbReference>
<dbReference type="Pfam" id="PF12729">
    <property type="entry name" value="4HB_MCP_1"/>
    <property type="match status" value="1"/>
</dbReference>
<dbReference type="SUPFAM" id="SSF58104">
    <property type="entry name" value="Methyl-accepting chemotaxis protein (MCP) signaling domain"/>
    <property type="match status" value="1"/>
</dbReference>
<dbReference type="CDD" id="cd06225">
    <property type="entry name" value="HAMP"/>
    <property type="match status" value="1"/>
</dbReference>
<dbReference type="PANTHER" id="PTHR43531">
    <property type="entry name" value="PROTEIN ICFG"/>
    <property type="match status" value="1"/>
</dbReference>
<dbReference type="InterPro" id="IPR051310">
    <property type="entry name" value="MCP_chemotaxis"/>
</dbReference>
<feature type="domain" description="HAMP" evidence="8">
    <location>
        <begin position="272"/>
        <end position="318"/>
    </location>
</feature>
<evidence type="ECO:0000313" key="10">
    <source>
        <dbReference type="Proteomes" id="UP001056937"/>
    </source>
</evidence>
<dbReference type="CDD" id="cd11386">
    <property type="entry name" value="MCP_signal"/>
    <property type="match status" value="1"/>
</dbReference>
<keyword evidence="5" id="KW-0812">Transmembrane</keyword>
<protein>
    <submittedName>
        <fullName evidence="9">Methyl-accepting chemotaxis protein</fullName>
    </submittedName>
</protein>
<reference evidence="9" key="1">
    <citation type="journal article" date="2022" name="Toxins">
        <title>Genomic Analysis of Sphingopyxis sp. USTB-05 for Biodegrading Cyanobacterial Hepatotoxins.</title>
        <authorList>
            <person name="Liu C."/>
            <person name="Xu Q."/>
            <person name="Zhao Z."/>
            <person name="Zhang H."/>
            <person name="Liu X."/>
            <person name="Yin C."/>
            <person name="Liu Y."/>
            <person name="Yan H."/>
        </authorList>
    </citation>
    <scope>NUCLEOTIDE SEQUENCE</scope>
    <source>
        <strain evidence="9">NBD5</strain>
    </source>
</reference>
<evidence type="ECO:0000259" key="6">
    <source>
        <dbReference type="PROSITE" id="PS50111"/>
    </source>
</evidence>
<dbReference type="InterPro" id="IPR047347">
    <property type="entry name" value="YvaQ-like_sensor"/>
</dbReference>
<dbReference type="RefSeq" id="WP_252165504.1">
    <property type="nucleotide sequence ID" value="NZ_CP084930.1"/>
</dbReference>
<feature type="domain" description="Methyl-accepting transducer" evidence="6">
    <location>
        <begin position="323"/>
        <end position="552"/>
    </location>
</feature>
<evidence type="ECO:0000256" key="4">
    <source>
        <dbReference type="SAM" id="MobiDB-lite"/>
    </source>
</evidence>